<dbReference type="GeneTree" id="ENSGT00760000119772"/>
<keyword evidence="3" id="KW-0964">Secreted</keyword>
<gene>
    <name evidence="8" type="primary">LOC107393863</name>
</gene>
<keyword evidence="7" id="KW-0732">Signal</keyword>
<evidence type="ECO:0000256" key="5">
    <source>
        <dbReference type="ARBA" id="ARBA00022815"/>
    </source>
</evidence>
<evidence type="ECO:0000313" key="8">
    <source>
        <dbReference type="Ensembl" id="ENSNFUP00015032666.1"/>
    </source>
</evidence>
<dbReference type="Proteomes" id="UP000694548">
    <property type="component" value="Chromosome sgr18"/>
</dbReference>
<comment type="similarity">
    <text evidence="2">Belongs to the GnRH family.</text>
</comment>
<keyword evidence="4" id="KW-0372">Hormone</keyword>
<reference evidence="8" key="3">
    <citation type="submission" date="2025-09" db="UniProtKB">
        <authorList>
            <consortium name="Ensembl"/>
        </authorList>
    </citation>
    <scope>IDENTIFICATION</scope>
</reference>
<dbReference type="PROSITE" id="PS00473">
    <property type="entry name" value="GNRH"/>
    <property type="match status" value="1"/>
</dbReference>
<evidence type="ECO:0008006" key="10">
    <source>
        <dbReference type="Google" id="ProtNLM"/>
    </source>
</evidence>
<dbReference type="InterPro" id="IPR002012">
    <property type="entry name" value="GnRH"/>
</dbReference>
<reference evidence="8" key="1">
    <citation type="submission" date="2014-08" db="EMBL/GenBank/DDBJ databases">
        <authorList>
            <person name="Senf B."/>
            <person name="Petzold A."/>
            <person name="Downie B.R."/>
            <person name="Koch P."/>
            <person name="Platzer M."/>
        </authorList>
    </citation>
    <scope>NUCLEOTIDE SEQUENCE [LARGE SCALE GENOMIC DNA]</scope>
    <source>
        <strain evidence="8">GRZ</strain>
    </source>
</reference>
<dbReference type="AlphaFoldDB" id="A0A8C6MIF7"/>
<name>A0A8C6MIF7_NOTFU</name>
<dbReference type="GO" id="GO:0005576">
    <property type="term" value="C:extracellular region"/>
    <property type="evidence" value="ECO:0007669"/>
    <property type="project" value="UniProtKB-SubCell"/>
</dbReference>
<keyword evidence="6" id="KW-0873">Pyrrolidone carboxylic acid</keyword>
<evidence type="ECO:0000256" key="1">
    <source>
        <dbReference type="ARBA" id="ARBA00004613"/>
    </source>
</evidence>
<evidence type="ECO:0000256" key="3">
    <source>
        <dbReference type="ARBA" id="ARBA00022525"/>
    </source>
</evidence>
<comment type="subcellular location">
    <subcellularLocation>
        <location evidence="1">Secreted</location>
    </subcellularLocation>
</comment>
<keyword evidence="5" id="KW-0027">Amidation</keyword>
<sequence>LHHSFVSLRMALKTLVLRLLLVGAVVPLVCCQHWSFGLSPGGKRELDGFQSTLDNIVEGFSHMDAPCTVLRCEEDSPLAKIYRMKGFLGSVSDGGNGHKVYKK</sequence>
<evidence type="ECO:0000256" key="2">
    <source>
        <dbReference type="ARBA" id="ARBA00010968"/>
    </source>
</evidence>
<evidence type="ECO:0000256" key="6">
    <source>
        <dbReference type="ARBA" id="ARBA00023283"/>
    </source>
</evidence>
<reference evidence="8" key="2">
    <citation type="submission" date="2025-08" db="UniProtKB">
        <authorList>
            <consortium name="Ensembl"/>
        </authorList>
    </citation>
    <scope>IDENTIFICATION</scope>
</reference>
<protein>
    <recommendedName>
        <fullName evidence="10">Gonadoliberin</fullName>
    </recommendedName>
</protein>
<evidence type="ECO:0000313" key="9">
    <source>
        <dbReference type="Proteomes" id="UP000694548"/>
    </source>
</evidence>
<evidence type="ECO:0000256" key="4">
    <source>
        <dbReference type="ARBA" id="ARBA00022702"/>
    </source>
</evidence>
<dbReference type="Ensembl" id="ENSNFUT00015034145.1">
    <property type="protein sequence ID" value="ENSNFUP00015032666.1"/>
    <property type="gene ID" value="ENSNFUG00015015945.1"/>
</dbReference>
<proteinExistence type="inferred from homology"/>
<feature type="chain" id="PRO_5034341830" description="Gonadoliberin" evidence="7">
    <location>
        <begin position="32"/>
        <end position="103"/>
    </location>
</feature>
<organism evidence="8 9">
    <name type="scientific">Nothobranchius furzeri</name>
    <name type="common">Turquoise killifish</name>
    <dbReference type="NCBI Taxonomy" id="105023"/>
    <lineage>
        <taxon>Eukaryota</taxon>
        <taxon>Metazoa</taxon>
        <taxon>Chordata</taxon>
        <taxon>Craniata</taxon>
        <taxon>Vertebrata</taxon>
        <taxon>Euteleostomi</taxon>
        <taxon>Actinopterygii</taxon>
        <taxon>Neopterygii</taxon>
        <taxon>Teleostei</taxon>
        <taxon>Neoteleostei</taxon>
        <taxon>Acanthomorphata</taxon>
        <taxon>Ovalentaria</taxon>
        <taxon>Atherinomorphae</taxon>
        <taxon>Cyprinodontiformes</taxon>
        <taxon>Nothobranchiidae</taxon>
        <taxon>Nothobranchius</taxon>
    </lineage>
</organism>
<feature type="signal peptide" evidence="7">
    <location>
        <begin position="1"/>
        <end position="31"/>
    </location>
</feature>
<dbReference type="GO" id="GO:0005179">
    <property type="term" value="F:hormone activity"/>
    <property type="evidence" value="ECO:0007669"/>
    <property type="project" value="UniProtKB-KW"/>
</dbReference>
<accession>A0A8C6MIF7</accession>
<evidence type="ECO:0000256" key="7">
    <source>
        <dbReference type="SAM" id="SignalP"/>
    </source>
</evidence>
<keyword evidence="9" id="KW-1185">Reference proteome</keyword>